<evidence type="ECO:0008006" key="4">
    <source>
        <dbReference type="Google" id="ProtNLM"/>
    </source>
</evidence>
<dbReference type="STRING" id="1642818.AWE51_06735"/>
<keyword evidence="1" id="KW-0732">Signal</keyword>
<accession>A0A163ALY4</accession>
<dbReference type="AlphaFoldDB" id="A0A163ALY4"/>
<organism evidence="2 3">
    <name type="scientific">Aquimarina aggregata</name>
    <dbReference type="NCBI Taxonomy" id="1642818"/>
    <lineage>
        <taxon>Bacteria</taxon>
        <taxon>Pseudomonadati</taxon>
        <taxon>Bacteroidota</taxon>
        <taxon>Flavobacteriia</taxon>
        <taxon>Flavobacteriales</taxon>
        <taxon>Flavobacteriaceae</taxon>
        <taxon>Aquimarina</taxon>
    </lineage>
</organism>
<evidence type="ECO:0000313" key="2">
    <source>
        <dbReference type="EMBL" id="KZS40640.1"/>
    </source>
</evidence>
<dbReference type="Pfam" id="PF12099">
    <property type="entry name" value="DUF3575"/>
    <property type="match status" value="1"/>
</dbReference>
<dbReference type="Proteomes" id="UP000076715">
    <property type="component" value="Unassembled WGS sequence"/>
</dbReference>
<evidence type="ECO:0000256" key="1">
    <source>
        <dbReference type="SAM" id="SignalP"/>
    </source>
</evidence>
<feature type="chain" id="PRO_5007841707" description="DUF3575 domain-containing protein" evidence="1">
    <location>
        <begin position="22"/>
        <end position="234"/>
    </location>
</feature>
<reference evidence="2 3" key="1">
    <citation type="submission" date="2016-01" db="EMBL/GenBank/DDBJ databases">
        <title>The draft genome sequence of Aquimarina sp. RZW4-3-2.</title>
        <authorList>
            <person name="Wang Y."/>
        </authorList>
    </citation>
    <scope>NUCLEOTIDE SEQUENCE [LARGE SCALE GENOMIC DNA]</scope>
    <source>
        <strain evidence="2 3">RZW4-3-2</strain>
    </source>
</reference>
<protein>
    <recommendedName>
        <fullName evidence="4">DUF3575 domain-containing protein</fullName>
    </recommendedName>
</protein>
<name>A0A163ALY4_9FLAO</name>
<proteinExistence type="predicted"/>
<sequence length="234" mass="26679">MMRSKGMIVVCFLLVMSMVKAQEKNHISIDPILPIFGTFQFQYERAISDKISVGVSFGVKTTSGVFRISGIDINRISTDDFNFKGVKILPEFRWYIQNTTKKLSGFYVGVYTKYQNFTDEILGVYTDNNGIDNAIEIDAKIITLSGGVEIGYKFMIRKRFFIDFLIAGPGISANKIKLIEKQPIPESFYDDVSEVLSEYELFDNLNLDFRINGNQDTDIILPAFRWGIKLGYSF</sequence>
<dbReference type="OrthoDB" id="1118958at2"/>
<dbReference type="RefSeq" id="WP_082832434.1">
    <property type="nucleotide sequence ID" value="NZ_CANLSS010000008.1"/>
</dbReference>
<comment type="caution">
    <text evidence="2">The sequence shown here is derived from an EMBL/GenBank/DDBJ whole genome shotgun (WGS) entry which is preliminary data.</text>
</comment>
<dbReference type="EMBL" id="LQRT01000013">
    <property type="protein sequence ID" value="KZS40640.1"/>
    <property type="molecule type" value="Genomic_DNA"/>
</dbReference>
<gene>
    <name evidence="2" type="ORF">AWE51_06735</name>
</gene>
<evidence type="ECO:0000313" key="3">
    <source>
        <dbReference type="Proteomes" id="UP000076715"/>
    </source>
</evidence>
<keyword evidence="3" id="KW-1185">Reference proteome</keyword>
<feature type="signal peptide" evidence="1">
    <location>
        <begin position="1"/>
        <end position="21"/>
    </location>
</feature>
<dbReference type="InterPro" id="IPR021958">
    <property type="entry name" value="DUF3575"/>
</dbReference>